<evidence type="ECO:0000256" key="6">
    <source>
        <dbReference type="ARBA" id="ARBA00022669"/>
    </source>
</evidence>
<gene>
    <name evidence="19" type="ORF">VPNG_08966</name>
</gene>
<dbReference type="GO" id="GO:0008061">
    <property type="term" value="F:chitin binding"/>
    <property type="evidence" value="ECO:0007669"/>
    <property type="project" value="UniProtKB-UniRule"/>
</dbReference>
<evidence type="ECO:0000256" key="3">
    <source>
        <dbReference type="ARBA" id="ARBA00008682"/>
    </source>
</evidence>
<organism evidence="19 20">
    <name type="scientific">Cytospora leucostoma</name>
    <dbReference type="NCBI Taxonomy" id="1230097"/>
    <lineage>
        <taxon>Eukaryota</taxon>
        <taxon>Fungi</taxon>
        <taxon>Dikarya</taxon>
        <taxon>Ascomycota</taxon>
        <taxon>Pezizomycotina</taxon>
        <taxon>Sordariomycetes</taxon>
        <taxon>Sordariomycetidae</taxon>
        <taxon>Diaporthales</taxon>
        <taxon>Cytosporaceae</taxon>
        <taxon>Cytospora</taxon>
    </lineage>
</organism>
<dbReference type="GO" id="GO:0006032">
    <property type="term" value="P:chitin catabolic process"/>
    <property type="evidence" value="ECO:0007669"/>
    <property type="project" value="UniProtKB-KW"/>
</dbReference>
<keyword evidence="13" id="KW-1015">Disulfide bond</keyword>
<dbReference type="SMART" id="SM00257">
    <property type="entry name" value="LysM"/>
    <property type="match status" value="3"/>
</dbReference>
<dbReference type="InterPro" id="IPR029070">
    <property type="entry name" value="Chitinase_insertion_sf"/>
</dbReference>
<feature type="domain" description="GH18" evidence="18">
    <location>
        <begin position="568"/>
        <end position="906"/>
    </location>
</feature>
<dbReference type="CDD" id="cd00035">
    <property type="entry name" value="ChtBD1"/>
    <property type="match status" value="1"/>
</dbReference>
<dbReference type="InParanoid" id="A0A423VW88"/>
<dbReference type="GO" id="GO:0008843">
    <property type="term" value="F:endochitinase activity"/>
    <property type="evidence" value="ECO:0007669"/>
    <property type="project" value="UniProtKB-EC"/>
</dbReference>
<evidence type="ECO:0000256" key="7">
    <source>
        <dbReference type="ARBA" id="ARBA00022801"/>
    </source>
</evidence>
<dbReference type="InterPro" id="IPR001002">
    <property type="entry name" value="Chitin-bd_1"/>
</dbReference>
<dbReference type="InterPro" id="IPR011583">
    <property type="entry name" value="Chitinase_II/V-like_cat"/>
</dbReference>
<evidence type="ECO:0000256" key="12">
    <source>
        <dbReference type="ARBA" id="ARBA00023326"/>
    </source>
</evidence>
<dbReference type="InterPro" id="IPR036779">
    <property type="entry name" value="LysM_dom_sf"/>
</dbReference>
<evidence type="ECO:0000313" key="20">
    <source>
        <dbReference type="Proteomes" id="UP000285146"/>
    </source>
</evidence>
<sequence length="1285" mass="137776">MHLLWLRMTWALHLIASYCATVDATSPGRFSKPQLKCPQSCSEAGAPDNWTTYHDHHRLDLCNQTTVLEFNVFNSLADPSTHQSIRACSAGELNPTDAPTCPGSSGITLSAAVDSVQQSTAVVHDTVTAAVAAEGILSYLTSTPSACNITTLFSHFGNTAVGVFIGGFISTPGMASTVLRNFIEDFQSGGEPVVQLCDESIAGSDFTLGIVASDDPDLAIVQQTVAKWASGGCIAGPSKTWKSFTLPVLAAPGAATSGIATTPSNTTFIVTDLTTARTRRRNDVGLKPDGLSSRSDGDCTTVTVASGDSCGSLVTDCGITSAEFYEYNTASDLCSTLAVGQVLCCSSGTLPGSQANADGTCTTVEVVSGDSCAALVTECGITSTQFTEYNNATDLCSTLAAGQHVCCTPGTMPDFAPKPNSDGSCSTYTVASGDSCSALAAEYSLTNDEIESFNNNTWGFLGCSDLQIGQVICLSTGSPPFPASLANAECGPQVPGTIAPADTYNISWMNPCPLNVCCDMWGQCGSQPDYCTASSASSGAPGTAATGENGCISNCGLDIVVGDAPESKYTVGYYEAFAIERDCLVMEAVEIPTDNYTHVHFAYANITDEFAIEIQGAVAAQWAHFATLSDIKRILSFGGWAASTDADTYTIFRDMVKEENRATFIKHLVTFRIDYDIDGFDFDWEYPGEPDIPGIPAGSDDEGANYLAFLTELRAALSDDLTISIAAPASYWYLQSFPIANISKVVDYIVYMTYDLHGQWDYGTAYADTGCDNGDCLRSHVNMTETMWALSMVTKAGVPTNKVVVGCTATAGYLANAEIWSGLTDDFDNWNGTIAYDSESRSNIVYYNNTWMAFMDSTERAWRTKNYTSYNFLGTSEWAIDLEAFTGDVDDSDEIWDCPDAGLFADLDEISANSSIPSDCFNYYILSVMAANMTASLQAYTDLMNDDYEEKFKYYSKAVKSAAPDQWTSFYDNDYDNLTTCEWLGPKDGDPDSTEYLNQTGGCPPNDKPSFVTKHAAEVGFTLYTLFPNKTEFENVAVGTYGLDLDWINYDASKPQSQYCKMTDAIGKTIGECSEGQVPIWHQPALYSSLTVDDPSTIITSALPNYQNVSNWLNDMVMEMSAGSFTANDVDAIDAMSVSVYTVDAAIAQMQQVSEIGEEVEEAEKKAREESIIFFFISALLLLIPGLGEELDAILDTTFLARMATMIGDAGDAALTLYTVYEDPDSAPLAIVGLLIGGAISREDAIFASAAKLRRAMSADDVAALGARAESNLKKIENLKQTCRV</sequence>
<dbReference type="Gene3D" id="3.20.20.80">
    <property type="entry name" value="Glycosidases"/>
    <property type="match status" value="2"/>
</dbReference>
<dbReference type="SUPFAM" id="SSF57016">
    <property type="entry name" value="Plant lectins/antimicrobial peptides"/>
    <property type="match status" value="1"/>
</dbReference>
<evidence type="ECO:0000313" key="19">
    <source>
        <dbReference type="EMBL" id="ROV95249.1"/>
    </source>
</evidence>
<dbReference type="PROSITE" id="PS50941">
    <property type="entry name" value="CHIT_BIND_I_2"/>
    <property type="match status" value="1"/>
</dbReference>
<keyword evidence="10" id="KW-0119">Carbohydrate metabolism</keyword>
<dbReference type="InterPro" id="IPR053214">
    <property type="entry name" value="LysM12-like"/>
</dbReference>
<proteinExistence type="inferred from homology"/>
<protein>
    <recommendedName>
        <fullName evidence="4">chitinase</fullName>
        <ecNumber evidence="4">3.2.1.14</ecNumber>
    </recommendedName>
</protein>
<evidence type="ECO:0000256" key="15">
    <source>
        <dbReference type="SAM" id="SignalP"/>
    </source>
</evidence>
<dbReference type="Gene3D" id="3.10.350.10">
    <property type="entry name" value="LysM domain"/>
    <property type="match status" value="3"/>
</dbReference>
<feature type="disulfide bond" evidence="13">
    <location>
        <begin position="517"/>
        <end position="531"/>
    </location>
</feature>
<dbReference type="InterPro" id="IPR017853">
    <property type="entry name" value="GH"/>
</dbReference>
<dbReference type="Gene3D" id="3.10.50.10">
    <property type="match status" value="1"/>
</dbReference>
<keyword evidence="11 14" id="KW-0326">Glycosidase</keyword>
<evidence type="ECO:0000256" key="13">
    <source>
        <dbReference type="PROSITE-ProRule" id="PRU00261"/>
    </source>
</evidence>
<dbReference type="InterPro" id="IPR018392">
    <property type="entry name" value="LysM"/>
</dbReference>
<dbReference type="PROSITE" id="PS51910">
    <property type="entry name" value="GH18_2"/>
    <property type="match status" value="1"/>
</dbReference>
<dbReference type="PROSITE" id="PS51782">
    <property type="entry name" value="LYSM"/>
    <property type="match status" value="3"/>
</dbReference>
<evidence type="ECO:0000256" key="14">
    <source>
        <dbReference type="RuleBase" id="RU000489"/>
    </source>
</evidence>
<dbReference type="PANTHER" id="PTHR47700">
    <property type="entry name" value="V CHITINASE, PUTATIVE (AFU_ORTHOLOGUE AFUA_6G13720)-RELATED"/>
    <property type="match status" value="1"/>
</dbReference>
<accession>A0A423VW88</accession>
<evidence type="ECO:0000256" key="9">
    <source>
        <dbReference type="ARBA" id="ARBA00023026"/>
    </source>
</evidence>
<dbReference type="SMART" id="SM00636">
    <property type="entry name" value="Glyco_18"/>
    <property type="match status" value="1"/>
</dbReference>
<keyword evidence="12" id="KW-0624">Polysaccharide degradation</keyword>
<feature type="disulfide bond" evidence="13">
    <location>
        <begin position="512"/>
        <end position="524"/>
    </location>
</feature>
<keyword evidence="9" id="KW-0843">Virulence</keyword>
<dbReference type="PANTHER" id="PTHR47700:SF2">
    <property type="entry name" value="CHITINASE"/>
    <property type="match status" value="1"/>
</dbReference>
<evidence type="ECO:0000259" key="18">
    <source>
        <dbReference type="PROSITE" id="PS51910"/>
    </source>
</evidence>
<feature type="signal peptide" evidence="15">
    <location>
        <begin position="1"/>
        <end position="24"/>
    </location>
</feature>
<dbReference type="EC" id="3.2.1.14" evidence="4"/>
<comment type="caution">
    <text evidence="13">Lacks conserved residue(s) required for the propagation of feature annotation.</text>
</comment>
<feature type="domain" description="LysM" evidence="17">
    <location>
        <begin position="300"/>
        <end position="345"/>
    </location>
</feature>
<evidence type="ECO:0000256" key="11">
    <source>
        <dbReference type="ARBA" id="ARBA00023295"/>
    </source>
</evidence>
<dbReference type="Pfam" id="PF00704">
    <property type="entry name" value="Glyco_hydro_18"/>
    <property type="match status" value="1"/>
</dbReference>
<evidence type="ECO:0000256" key="5">
    <source>
        <dbReference type="ARBA" id="ARBA00022525"/>
    </source>
</evidence>
<dbReference type="SUPFAM" id="SSF51445">
    <property type="entry name" value="(Trans)glycosidases"/>
    <property type="match status" value="1"/>
</dbReference>
<evidence type="ECO:0000256" key="8">
    <source>
        <dbReference type="ARBA" id="ARBA00023024"/>
    </source>
</evidence>
<dbReference type="Gene3D" id="3.30.60.10">
    <property type="entry name" value="Endochitinase-like"/>
    <property type="match status" value="1"/>
</dbReference>
<keyword evidence="5" id="KW-0964">Secreted</keyword>
<evidence type="ECO:0000259" key="17">
    <source>
        <dbReference type="PROSITE" id="PS51782"/>
    </source>
</evidence>
<dbReference type="EMBL" id="LKEB01000072">
    <property type="protein sequence ID" value="ROV95249.1"/>
    <property type="molecule type" value="Genomic_DNA"/>
</dbReference>
<keyword evidence="8" id="KW-0146">Chitin degradation</keyword>
<dbReference type="InterPro" id="IPR001579">
    <property type="entry name" value="Glyco_hydro_18_chit_AS"/>
</dbReference>
<dbReference type="OrthoDB" id="73875at2759"/>
<feature type="disulfide bond" evidence="13">
    <location>
        <begin position="551"/>
        <end position="555"/>
    </location>
</feature>
<dbReference type="STRING" id="1230097.A0A423VW88"/>
<dbReference type="InterPro" id="IPR036861">
    <property type="entry name" value="Endochitinase-like_sf"/>
</dbReference>
<reference evidence="19 20" key="1">
    <citation type="submission" date="2015-09" db="EMBL/GenBank/DDBJ databases">
        <title>Host preference determinants of Valsa canker pathogens revealed by comparative genomics.</title>
        <authorList>
            <person name="Yin Z."/>
            <person name="Huang L."/>
        </authorList>
    </citation>
    <scope>NUCLEOTIDE SEQUENCE [LARGE SCALE GENOMIC DNA]</scope>
    <source>
        <strain evidence="19 20">SXYLt</strain>
    </source>
</reference>
<keyword evidence="15" id="KW-0732">Signal</keyword>
<comment type="subcellular location">
    <subcellularLocation>
        <location evidence="2">Secreted</location>
    </subcellularLocation>
</comment>
<dbReference type="PROSITE" id="PS01095">
    <property type="entry name" value="GH18_1"/>
    <property type="match status" value="1"/>
</dbReference>
<evidence type="ECO:0000256" key="2">
    <source>
        <dbReference type="ARBA" id="ARBA00004613"/>
    </source>
</evidence>
<keyword evidence="6 13" id="KW-0147">Chitin-binding</keyword>
<dbReference type="Pfam" id="PF01476">
    <property type="entry name" value="LysM"/>
    <property type="match status" value="3"/>
</dbReference>
<dbReference type="GO" id="GO:0005576">
    <property type="term" value="C:extracellular region"/>
    <property type="evidence" value="ECO:0007669"/>
    <property type="project" value="UniProtKB-SubCell"/>
</dbReference>
<keyword evidence="20" id="KW-1185">Reference proteome</keyword>
<dbReference type="SUPFAM" id="SSF54106">
    <property type="entry name" value="LysM domain"/>
    <property type="match status" value="3"/>
</dbReference>
<evidence type="ECO:0000256" key="1">
    <source>
        <dbReference type="ARBA" id="ARBA00000822"/>
    </source>
</evidence>
<evidence type="ECO:0000256" key="10">
    <source>
        <dbReference type="ARBA" id="ARBA00023277"/>
    </source>
</evidence>
<dbReference type="GO" id="GO:0000272">
    <property type="term" value="P:polysaccharide catabolic process"/>
    <property type="evidence" value="ECO:0007669"/>
    <property type="project" value="UniProtKB-KW"/>
</dbReference>
<evidence type="ECO:0000256" key="4">
    <source>
        <dbReference type="ARBA" id="ARBA00012729"/>
    </source>
</evidence>
<dbReference type="CDD" id="cd00118">
    <property type="entry name" value="LysM"/>
    <property type="match status" value="1"/>
</dbReference>
<dbReference type="InterPro" id="IPR001223">
    <property type="entry name" value="Glyco_hydro18_cat"/>
</dbReference>
<comment type="caution">
    <text evidence="19">The sequence shown here is derived from an EMBL/GenBank/DDBJ whole genome shotgun (WGS) entry which is preliminary data.</text>
</comment>
<dbReference type="Proteomes" id="UP000285146">
    <property type="component" value="Unassembled WGS sequence"/>
</dbReference>
<name>A0A423VW88_9PEZI</name>
<feature type="domain" description="LysM" evidence="17">
    <location>
        <begin position="426"/>
        <end position="474"/>
    </location>
</feature>
<feature type="chain" id="PRO_5019435855" description="chitinase" evidence="15">
    <location>
        <begin position="25"/>
        <end position="1285"/>
    </location>
</feature>
<keyword evidence="7 14" id="KW-0378">Hydrolase</keyword>
<feature type="domain" description="Chitin-binding type-1" evidence="16">
    <location>
        <begin position="487"/>
        <end position="557"/>
    </location>
</feature>
<comment type="catalytic activity">
    <reaction evidence="1">
        <text>Random endo-hydrolysis of N-acetyl-beta-D-glucosaminide (1-&gt;4)-beta-linkages in chitin and chitodextrins.</text>
        <dbReference type="EC" id="3.2.1.14"/>
    </reaction>
</comment>
<comment type="similarity">
    <text evidence="3">Belongs to the glycosyl hydrolase 18 family. Chitinase class V subfamily.</text>
</comment>
<evidence type="ECO:0000259" key="16">
    <source>
        <dbReference type="PROSITE" id="PS50941"/>
    </source>
</evidence>
<feature type="domain" description="LysM" evidence="17">
    <location>
        <begin position="362"/>
        <end position="407"/>
    </location>
</feature>